<dbReference type="AlphaFoldDB" id="A0AAF0UUG5"/>
<organism evidence="1 2">
    <name type="scientific">Solanum verrucosum</name>
    <dbReference type="NCBI Taxonomy" id="315347"/>
    <lineage>
        <taxon>Eukaryota</taxon>
        <taxon>Viridiplantae</taxon>
        <taxon>Streptophyta</taxon>
        <taxon>Embryophyta</taxon>
        <taxon>Tracheophyta</taxon>
        <taxon>Spermatophyta</taxon>
        <taxon>Magnoliopsida</taxon>
        <taxon>eudicotyledons</taxon>
        <taxon>Gunneridae</taxon>
        <taxon>Pentapetalae</taxon>
        <taxon>asterids</taxon>
        <taxon>lamiids</taxon>
        <taxon>Solanales</taxon>
        <taxon>Solanaceae</taxon>
        <taxon>Solanoideae</taxon>
        <taxon>Solaneae</taxon>
        <taxon>Solanum</taxon>
    </lineage>
</organism>
<evidence type="ECO:0000313" key="1">
    <source>
        <dbReference type="EMBL" id="WMV53005.1"/>
    </source>
</evidence>
<keyword evidence="2" id="KW-1185">Reference proteome</keyword>
<name>A0AAF0UUG5_SOLVR</name>
<accession>A0AAF0UUG5</accession>
<reference evidence="1" key="1">
    <citation type="submission" date="2023-08" db="EMBL/GenBank/DDBJ databases">
        <title>A de novo genome assembly of Solanum verrucosum Schlechtendal, a Mexican diploid species geographically isolated from the other diploid A-genome species in potato relatives.</title>
        <authorList>
            <person name="Hosaka K."/>
        </authorList>
    </citation>
    <scope>NUCLEOTIDE SEQUENCE</scope>
    <source>
        <tissue evidence="1">Young leaves</tissue>
    </source>
</reference>
<sequence>MKHLNRTKNYLNSKKLLVWQCCPKDCKYHMYCLNLSSDQPVENVRKLDFPLIFRPYMCSITCSCNGLVVMMVNENIEGEDNIYLLWNPSTGESIVLPDAQLSPDQSGHMYWKNSRVKKWFWRNIDKHPRGICSYALFAICKRGISLDRYFWEIL</sequence>
<gene>
    <name evidence="1" type="ORF">MTR67_046390</name>
</gene>
<proteinExistence type="predicted"/>
<dbReference type="EMBL" id="CP133622">
    <property type="protein sequence ID" value="WMV53005.1"/>
    <property type="molecule type" value="Genomic_DNA"/>
</dbReference>
<dbReference type="Proteomes" id="UP001234989">
    <property type="component" value="Chromosome 11"/>
</dbReference>
<evidence type="ECO:0000313" key="2">
    <source>
        <dbReference type="Proteomes" id="UP001234989"/>
    </source>
</evidence>
<protein>
    <submittedName>
        <fullName evidence="1">Uncharacterized protein</fullName>
    </submittedName>
</protein>